<dbReference type="EMBL" id="JAGUCO010000005">
    <property type="protein sequence ID" value="MBS2098477.1"/>
    <property type="molecule type" value="Genomic_DNA"/>
</dbReference>
<gene>
    <name evidence="1" type="ORF">KEM10_09310</name>
</gene>
<dbReference type="RefSeq" id="WP_212215720.1">
    <property type="nucleotide sequence ID" value="NZ_JAGUCO010000005.1"/>
</dbReference>
<accession>A0ABS5JUA6</accession>
<organism evidence="1 2">
    <name type="scientific">Carboxylicivirga linearis</name>
    <dbReference type="NCBI Taxonomy" id="1628157"/>
    <lineage>
        <taxon>Bacteria</taxon>
        <taxon>Pseudomonadati</taxon>
        <taxon>Bacteroidota</taxon>
        <taxon>Bacteroidia</taxon>
        <taxon>Marinilabiliales</taxon>
        <taxon>Marinilabiliaceae</taxon>
        <taxon>Carboxylicivirga</taxon>
    </lineage>
</organism>
<name>A0ABS5JUA6_9BACT</name>
<sequence length="62" mass="6995">MTDREKKRKAAMIAVAYYLEQEKAAAAEVVKPNNAWAAMGKGMIMNNRTNVQRRGRLLMKAV</sequence>
<keyword evidence="2" id="KW-1185">Reference proteome</keyword>
<evidence type="ECO:0000313" key="1">
    <source>
        <dbReference type="EMBL" id="MBS2098477.1"/>
    </source>
</evidence>
<reference evidence="1 2" key="1">
    <citation type="journal article" date="2015" name="Int. J. Syst. Evol. Microbiol.">
        <title>Carboxylicivirga linearis sp. nov., isolated from a sea cucumber culture pond.</title>
        <authorList>
            <person name="Wang F.Q."/>
            <person name="Zhou Y.X."/>
            <person name="Lin X.Z."/>
            <person name="Chen G.J."/>
            <person name="Du Z.J."/>
        </authorList>
    </citation>
    <scope>NUCLEOTIDE SEQUENCE [LARGE SCALE GENOMIC DNA]</scope>
    <source>
        <strain evidence="1 2">FB218</strain>
    </source>
</reference>
<dbReference type="Proteomes" id="UP000708576">
    <property type="component" value="Unassembled WGS sequence"/>
</dbReference>
<comment type="caution">
    <text evidence="1">The sequence shown here is derived from an EMBL/GenBank/DDBJ whole genome shotgun (WGS) entry which is preliminary data.</text>
</comment>
<proteinExistence type="predicted"/>
<protein>
    <submittedName>
        <fullName evidence="1">Uncharacterized protein</fullName>
    </submittedName>
</protein>
<evidence type="ECO:0000313" key="2">
    <source>
        <dbReference type="Proteomes" id="UP000708576"/>
    </source>
</evidence>